<evidence type="ECO:0000313" key="1">
    <source>
        <dbReference type="EMBL" id="MDR8525451.1"/>
    </source>
</evidence>
<dbReference type="Proteomes" id="UP001259340">
    <property type="component" value="Unassembled WGS sequence"/>
</dbReference>
<accession>A0AAW8NRN5</accession>
<keyword evidence="4" id="KW-1185">Reference proteome</keyword>
<dbReference type="EMBL" id="JAPMLD010000008">
    <property type="protein sequence ID" value="MDW4825695.1"/>
    <property type="molecule type" value="Genomic_DNA"/>
</dbReference>
<gene>
    <name evidence="1" type="ORF">OS133_17695</name>
    <name evidence="2" type="ORF">OS134_16625</name>
</gene>
<reference evidence="2 4" key="1">
    <citation type="journal article" date="2022" name="bioRxiv">
        <title>Prophages regulate Shewanella fidelis 3313 motility and biofilm formation: implications for gut colonization dynamics in Ciona robusta.</title>
        <authorList>
            <person name="Natarajan O."/>
            <person name="Gibboney S.L."/>
            <person name="Young M.N."/>
            <person name="Lim S.J."/>
            <person name="Pluta N."/>
            <person name="Atkinson C.G."/>
            <person name="Leigh B.A."/>
            <person name="Liberti A."/>
            <person name="Kees E.D."/>
            <person name="Breitbart M."/>
            <person name="Gralnick J.A."/>
            <person name="Dishaw L.J."/>
        </authorList>
    </citation>
    <scope>NUCLEOTIDE SEQUENCE [LARGE SCALE GENOMIC DNA]</scope>
    <source>
        <strain evidence="2 4">JG4066</strain>
    </source>
</reference>
<dbReference type="EMBL" id="JAPMLE010000001">
    <property type="protein sequence ID" value="MDR8525451.1"/>
    <property type="molecule type" value="Genomic_DNA"/>
</dbReference>
<evidence type="ECO:0000313" key="3">
    <source>
        <dbReference type="Proteomes" id="UP001259340"/>
    </source>
</evidence>
<dbReference type="Proteomes" id="UP001271263">
    <property type="component" value="Unassembled WGS sequence"/>
</dbReference>
<protein>
    <recommendedName>
        <fullName evidence="5">DUF4123 domain-containing protein</fullName>
    </recommendedName>
</protein>
<dbReference type="AlphaFoldDB" id="A0AAW8NRN5"/>
<dbReference type="RefSeq" id="WP_310655601.1">
    <property type="nucleotide sequence ID" value="NZ_JAPMLB010000008.1"/>
</dbReference>
<comment type="caution">
    <text evidence="1">The sequence shown here is derived from an EMBL/GenBank/DDBJ whole genome shotgun (WGS) entry which is preliminary data.</text>
</comment>
<evidence type="ECO:0000313" key="2">
    <source>
        <dbReference type="EMBL" id="MDW4825695.1"/>
    </source>
</evidence>
<evidence type="ECO:0000313" key="4">
    <source>
        <dbReference type="Proteomes" id="UP001271263"/>
    </source>
</evidence>
<sequence>MSFYLSSALASNRKGRFLQTVAEAIPLDTEWLSSPPASGLLLVEAEELNDKQALIGLFQWAMQAGCSALVINPQPEQHVEFAELQPALDWTFAPASLMAQETGLTAVLASDINQAVVGFDGSADHRQHMVGDVVHTRYVRKHSNSGLFAVTTLPLWSLDLLDHTEALVGWLNWFVEHAGVATPVAEEKAELAAYLPDKYDLVVLLLLYAGHGKSLAALVDNDTVKLMFDVNSLDAIKRSETLQQNGFINETGLTESGKASLQASQYWAYAPLLSEQLDTGAL</sequence>
<name>A0AAW8NRN5_9GAMM</name>
<organism evidence="1 3">
    <name type="scientific">Shewanella fidelis</name>
    <dbReference type="NCBI Taxonomy" id="173509"/>
    <lineage>
        <taxon>Bacteria</taxon>
        <taxon>Pseudomonadati</taxon>
        <taxon>Pseudomonadota</taxon>
        <taxon>Gammaproteobacteria</taxon>
        <taxon>Alteromonadales</taxon>
        <taxon>Shewanellaceae</taxon>
        <taxon>Shewanella</taxon>
    </lineage>
</organism>
<reference evidence="1" key="2">
    <citation type="submission" date="2022-11" db="EMBL/GenBank/DDBJ databases">
        <title>Prophages regulate Shewanella fidelis motility and biofilm formation: implications for gut colonization dynamics in Ciona robusta.</title>
        <authorList>
            <person name="Natarajan O."/>
            <person name="Gibboney S.L."/>
            <person name="Young M.N."/>
            <person name="Lim S.J."/>
            <person name="Pluta N."/>
            <person name="Atkinson C.G.F."/>
            <person name="Leigh B.A."/>
            <person name="Liberti A."/>
            <person name="Kees E."/>
            <person name="Breitbart M."/>
            <person name="Gralnick J."/>
            <person name="Dishaw L.J."/>
        </authorList>
    </citation>
    <scope>NUCLEOTIDE SEQUENCE</scope>
    <source>
        <strain evidence="1">3313</strain>
    </source>
</reference>
<proteinExistence type="predicted"/>
<evidence type="ECO:0008006" key="5">
    <source>
        <dbReference type="Google" id="ProtNLM"/>
    </source>
</evidence>